<feature type="region of interest" description="Disordered" evidence="1">
    <location>
        <begin position="13"/>
        <end position="55"/>
    </location>
</feature>
<reference evidence="2 3" key="1">
    <citation type="journal article" date="2015" name="Stand. Genomic Sci.">
        <title>Genomic Encyclopedia of Bacterial and Archaeal Type Strains, Phase III: the genomes of soil and plant-associated and newly described type strains.</title>
        <authorList>
            <person name="Whitman W.B."/>
            <person name="Woyke T."/>
            <person name="Klenk H.P."/>
            <person name="Zhou Y."/>
            <person name="Lilburn T.G."/>
            <person name="Beck B.J."/>
            <person name="De Vos P."/>
            <person name="Vandamme P."/>
            <person name="Eisen J.A."/>
            <person name="Garrity G."/>
            <person name="Hugenholtz P."/>
            <person name="Kyrpides N.C."/>
        </authorList>
    </citation>
    <scope>NUCLEOTIDE SEQUENCE [LARGE SCALE GENOMIC DNA]</scope>
    <source>
        <strain evidence="2 3">A3</strain>
    </source>
</reference>
<evidence type="ECO:0000313" key="3">
    <source>
        <dbReference type="Proteomes" id="UP000294862"/>
    </source>
</evidence>
<organism evidence="2 3">
    <name type="scientific">Dokdonella fugitiva</name>
    <dbReference type="NCBI Taxonomy" id="328517"/>
    <lineage>
        <taxon>Bacteria</taxon>
        <taxon>Pseudomonadati</taxon>
        <taxon>Pseudomonadota</taxon>
        <taxon>Gammaproteobacteria</taxon>
        <taxon>Lysobacterales</taxon>
        <taxon>Rhodanobacteraceae</taxon>
        <taxon>Dokdonella</taxon>
    </lineage>
</organism>
<feature type="compositionally biased region" description="Polar residues" evidence="1">
    <location>
        <begin position="30"/>
        <end position="42"/>
    </location>
</feature>
<comment type="caution">
    <text evidence="2">The sequence shown here is derived from an EMBL/GenBank/DDBJ whole genome shotgun (WGS) entry which is preliminary data.</text>
</comment>
<evidence type="ECO:0000256" key="1">
    <source>
        <dbReference type="SAM" id="MobiDB-lite"/>
    </source>
</evidence>
<evidence type="ECO:0000313" key="2">
    <source>
        <dbReference type="EMBL" id="TCO41907.1"/>
    </source>
</evidence>
<sequence>MGLVLRINGIAPPFDHDGSFSLPLPDGSDYSVTVPAQPSGPAQTGPRDAQSTSDA</sequence>
<dbReference type="AlphaFoldDB" id="A0A4R2ICC1"/>
<dbReference type="Proteomes" id="UP000294862">
    <property type="component" value="Unassembled WGS sequence"/>
</dbReference>
<protein>
    <submittedName>
        <fullName evidence="2">Uncharacterized protein</fullName>
    </submittedName>
</protein>
<accession>A0A4R2ICC1</accession>
<dbReference type="EMBL" id="SLWQ01000002">
    <property type="protein sequence ID" value="TCO41907.1"/>
    <property type="molecule type" value="Genomic_DNA"/>
</dbReference>
<keyword evidence="3" id="KW-1185">Reference proteome</keyword>
<proteinExistence type="predicted"/>
<gene>
    <name evidence="2" type="ORF">EV148_102261</name>
</gene>
<name>A0A4R2ICC1_9GAMM</name>
<dbReference type="RefSeq" id="WP_158287337.1">
    <property type="nucleotide sequence ID" value="NZ_SLWQ01000002.1"/>
</dbReference>